<evidence type="ECO:0000256" key="11">
    <source>
        <dbReference type="ARBA" id="ARBA00079299"/>
    </source>
</evidence>
<dbReference type="InterPro" id="IPR001308">
    <property type="entry name" value="ETF_a/FixB"/>
</dbReference>
<dbReference type="FunFam" id="3.40.50.1220:FF:000001">
    <property type="entry name" value="Electron transfer flavoprotein, alpha subunit"/>
    <property type="match status" value="1"/>
</dbReference>
<protein>
    <recommendedName>
        <fullName evidence="10">Electron transfer flavoprotein subunit alpha</fullName>
    </recommendedName>
    <alternativeName>
        <fullName evidence="11">Electron transfer flavoprotein large subunit</fullName>
    </alternativeName>
</protein>
<keyword evidence="8" id="KW-0411">Iron-sulfur</keyword>
<evidence type="ECO:0000259" key="13">
    <source>
        <dbReference type="PROSITE" id="PS51379"/>
    </source>
</evidence>
<dbReference type="RefSeq" id="WP_073615219.1">
    <property type="nucleotide sequence ID" value="NZ_FRFE01000022.1"/>
</dbReference>
<dbReference type="SUPFAM" id="SSF52467">
    <property type="entry name" value="DHS-like NAD/FAD-binding domain"/>
    <property type="match status" value="1"/>
</dbReference>
<dbReference type="PANTHER" id="PTHR43153">
    <property type="entry name" value="ELECTRON TRANSFER FLAVOPROTEIN ALPHA"/>
    <property type="match status" value="1"/>
</dbReference>
<keyword evidence="6" id="KW-0249">Electron transport</keyword>
<dbReference type="PROSITE" id="PS00696">
    <property type="entry name" value="ETF_ALPHA"/>
    <property type="match status" value="1"/>
</dbReference>
<comment type="cofactor">
    <cofactor evidence="12">
        <name>FAD</name>
        <dbReference type="ChEBI" id="CHEBI:57692"/>
    </cofactor>
    <text evidence="12">Binds 1 FAD per dimer.</text>
</comment>
<organism evidence="14 15">
    <name type="scientific">Desulfopila aestuarii DSM 18488</name>
    <dbReference type="NCBI Taxonomy" id="1121416"/>
    <lineage>
        <taxon>Bacteria</taxon>
        <taxon>Pseudomonadati</taxon>
        <taxon>Thermodesulfobacteriota</taxon>
        <taxon>Desulfobulbia</taxon>
        <taxon>Desulfobulbales</taxon>
        <taxon>Desulfocapsaceae</taxon>
        <taxon>Desulfopila</taxon>
    </lineage>
</organism>
<feature type="domain" description="4Fe-4S ferredoxin-type" evidence="13">
    <location>
        <begin position="1"/>
        <end position="29"/>
    </location>
</feature>
<dbReference type="Pfam" id="PF00037">
    <property type="entry name" value="Fer4"/>
    <property type="match status" value="1"/>
</dbReference>
<evidence type="ECO:0000256" key="10">
    <source>
        <dbReference type="ARBA" id="ARBA00068674"/>
    </source>
</evidence>
<evidence type="ECO:0000256" key="6">
    <source>
        <dbReference type="ARBA" id="ARBA00022982"/>
    </source>
</evidence>
<dbReference type="InterPro" id="IPR017896">
    <property type="entry name" value="4Fe4S_Fe-S-bd"/>
</dbReference>
<dbReference type="SUPFAM" id="SSF54862">
    <property type="entry name" value="4Fe-4S ferredoxins"/>
    <property type="match status" value="1"/>
</dbReference>
<dbReference type="STRING" id="1121416.SAMN02745220_03771"/>
<feature type="binding site" evidence="12">
    <location>
        <begin position="340"/>
        <end position="347"/>
    </location>
    <ligand>
        <name>FAD</name>
        <dbReference type="ChEBI" id="CHEBI:57692"/>
    </ligand>
</feature>
<dbReference type="SMART" id="SM00893">
    <property type="entry name" value="ETF"/>
    <property type="match status" value="1"/>
</dbReference>
<dbReference type="GO" id="GO:0051536">
    <property type="term" value="F:iron-sulfur cluster binding"/>
    <property type="evidence" value="ECO:0007669"/>
    <property type="project" value="UniProtKB-KW"/>
</dbReference>
<feature type="binding site" evidence="12">
    <location>
        <begin position="309"/>
        <end position="310"/>
    </location>
    <ligand>
        <name>FAD</name>
        <dbReference type="ChEBI" id="CHEBI:57692"/>
    </ligand>
</feature>
<comment type="similarity">
    <text evidence="1">Belongs to the ETF alpha-subunit/FixB family.</text>
</comment>
<sequence>MLKINKEVCIGCGICESSCPFAAIEMSDGLPIIGDSCTLCGACVESCELEALSIVTGEKANTATISDWKGVFVYCEFRRGALAPVSLELLGIGRKLADTRGVRLSAVLIGHDTGETASQLIGHGADQVLRVDQPELADFSEDSYSQVLTALVKEHKPEIVLAGATAIGRSFIPAVATQLNAGLTADCTKLEIREEDGLLMQTRPAFGGNIMATIVCPAHRPQMSTVRPKVMKALEFDGARTGDIIDVTPVPAQLASRIKVLETVVCEESNVNIQESEILVSGGRGLESDKGFALIRQLAEALGGNVSASRAVVDAGWISYPHQVGQTGKTVAPKLYVACGISGAIQHVAGMQSSETIVAINRDANAPIFNVADYGLVGDLFEILPKLIRKIEEKRGA</sequence>
<dbReference type="GO" id="GO:0009055">
    <property type="term" value="F:electron transfer activity"/>
    <property type="evidence" value="ECO:0007669"/>
    <property type="project" value="InterPro"/>
</dbReference>
<dbReference type="PIRSF" id="PIRSF000089">
    <property type="entry name" value="Electra_flavoP_a"/>
    <property type="match status" value="1"/>
</dbReference>
<evidence type="ECO:0000256" key="3">
    <source>
        <dbReference type="ARBA" id="ARBA00022630"/>
    </source>
</evidence>
<dbReference type="EMBL" id="FRFE01000022">
    <property type="protein sequence ID" value="SHO51024.1"/>
    <property type="molecule type" value="Genomic_DNA"/>
</dbReference>
<dbReference type="GO" id="GO:0046872">
    <property type="term" value="F:metal ion binding"/>
    <property type="evidence" value="ECO:0007669"/>
    <property type="project" value="UniProtKB-KW"/>
</dbReference>
<dbReference type="InterPro" id="IPR033947">
    <property type="entry name" value="ETF_alpha_N"/>
</dbReference>
<dbReference type="InterPro" id="IPR029035">
    <property type="entry name" value="DHS-like_NAD/FAD-binding_dom"/>
</dbReference>
<keyword evidence="2" id="KW-0813">Transport</keyword>
<evidence type="ECO:0000256" key="7">
    <source>
        <dbReference type="ARBA" id="ARBA00023004"/>
    </source>
</evidence>
<keyword evidence="15" id="KW-1185">Reference proteome</keyword>
<dbReference type="InterPro" id="IPR014731">
    <property type="entry name" value="ETF_asu_C"/>
</dbReference>
<dbReference type="Gene3D" id="3.40.50.1220">
    <property type="entry name" value="TPP-binding domain"/>
    <property type="match status" value="1"/>
</dbReference>
<dbReference type="CDD" id="cd01715">
    <property type="entry name" value="ETF_alpha"/>
    <property type="match status" value="1"/>
</dbReference>
<reference evidence="14 15" key="1">
    <citation type="submission" date="2016-12" db="EMBL/GenBank/DDBJ databases">
        <authorList>
            <person name="Song W.-J."/>
            <person name="Kurnit D.M."/>
        </authorList>
    </citation>
    <scope>NUCLEOTIDE SEQUENCE [LARGE SCALE GENOMIC DNA]</scope>
    <source>
        <strain evidence="14 15">DSM 18488</strain>
    </source>
</reference>
<dbReference type="Proteomes" id="UP000184603">
    <property type="component" value="Unassembled WGS sequence"/>
</dbReference>
<evidence type="ECO:0000256" key="5">
    <source>
        <dbReference type="ARBA" id="ARBA00022827"/>
    </source>
</evidence>
<keyword evidence="4" id="KW-0479">Metal-binding</keyword>
<dbReference type="Gene3D" id="3.40.50.620">
    <property type="entry name" value="HUPs"/>
    <property type="match status" value="1"/>
</dbReference>
<proteinExistence type="inferred from homology"/>
<dbReference type="InterPro" id="IPR014730">
    <property type="entry name" value="ETF_a/b_N"/>
</dbReference>
<accession>A0A1M7YEF4</accession>
<keyword evidence="5 12" id="KW-0274">FAD</keyword>
<dbReference type="AlphaFoldDB" id="A0A1M7YEF4"/>
<dbReference type="Gene3D" id="3.30.70.20">
    <property type="match status" value="1"/>
</dbReference>
<dbReference type="PANTHER" id="PTHR43153:SF1">
    <property type="entry name" value="ELECTRON TRANSFER FLAVOPROTEIN SUBUNIT ALPHA, MITOCHONDRIAL"/>
    <property type="match status" value="1"/>
</dbReference>
<name>A0A1M7YEF4_9BACT</name>
<dbReference type="InterPro" id="IPR018206">
    <property type="entry name" value="ETF_asu_C_CS"/>
</dbReference>
<evidence type="ECO:0000256" key="9">
    <source>
        <dbReference type="ARBA" id="ARBA00025649"/>
    </source>
</evidence>
<keyword evidence="7" id="KW-0408">Iron</keyword>
<dbReference type="Pfam" id="PF00766">
    <property type="entry name" value="ETF_alpha"/>
    <property type="match status" value="1"/>
</dbReference>
<dbReference type="InterPro" id="IPR014729">
    <property type="entry name" value="Rossmann-like_a/b/a_fold"/>
</dbReference>
<feature type="domain" description="4Fe-4S ferredoxin-type" evidence="13">
    <location>
        <begin position="35"/>
        <end position="57"/>
    </location>
</feature>
<keyword evidence="3" id="KW-0285">Flavoprotein</keyword>
<evidence type="ECO:0000256" key="12">
    <source>
        <dbReference type="PIRSR" id="PIRSR000089-1"/>
    </source>
</evidence>
<evidence type="ECO:0000256" key="2">
    <source>
        <dbReference type="ARBA" id="ARBA00022448"/>
    </source>
</evidence>
<dbReference type="OrthoDB" id="9770286at2"/>
<feature type="binding site" evidence="12">
    <location>
        <begin position="323"/>
        <end position="327"/>
    </location>
    <ligand>
        <name>FAD</name>
        <dbReference type="ChEBI" id="CHEBI:57692"/>
    </ligand>
</feature>
<dbReference type="InterPro" id="IPR017900">
    <property type="entry name" value="4Fe4S_Fe_S_CS"/>
</dbReference>
<evidence type="ECO:0000256" key="1">
    <source>
        <dbReference type="ARBA" id="ARBA00005817"/>
    </source>
</evidence>
<evidence type="ECO:0000313" key="15">
    <source>
        <dbReference type="Proteomes" id="UP000184603"/>
    </source>
</evidence>
<dbReference type="PROSITE" id="PS51379">
    <property type="entry name" value="4FE4S_FER_2"/>
    <property type="match status" value="2"/>
</dbReference>
<dbReference type="GO" id="GO:0050660">
    <property type="term" value="F:flavin adenine dinucleotide binding"/>
    <property type="evidence" value="ECO:0007669"/>
    <property type="project" value="InterPro"/>
</dbReference>
<gene>
    <name evidence="14" type="ORF">SAMN02745220_03771</name>
</gene>
<comment type="function">
    <text evidence="9">The electron transfer flavoprotein serves as a specific electron acceptor for other dehydrogenases. It transfers the electrons to the main respiratory chain via ETF-ubiquinone oxidoreductase (ETF dehydrogenase).</text>
</comment>
<feature type="binding site" evidence="12">
    <location>
        <position position="284"/>
    </location>
    <ligand>
        <name>FAD</name>
        <dbReference type="ChEBI" id="CHEBI:57692"/>
    </ligand>
</feature>
<evidence type="ECO:0000256" key="8">
    <source>
        <dbReference type="ARBA" id="ARBA00023014"/>
    </source>
</evidence>
<evidence type="ECO:0000256" key="4">
    <source>
        <dbReference type="ARBA" id="ARBA00022723"/>
    </source>
</evidence>
<dbReference type="SUPFAM" id="SSF52402">
    <property type="entry name" value="Adenine nucleotide alpha hydrolases-like"/>
    <property type="match status" value="1"/>
</dbReference>
<feature type="binding site" evidence="12">
    <location>
        <position position="361"/>
    </location>
    <ligand>
        <name>FAD</name>
        <dbReference type="ChEBI" id="CHEBI:57692"/>
    </ligand>
</feature>
<dbReference type="Pfam" id="PF12800">
    <property type="entry name" value="Fer4_4"/>
    <property type="match status" value="1"/>
</dbReference>
<dbReference type="PROSITE" id="PS00198">
    <property type="entry name" value="4FE4S_FER_1"/>
    <property type="match status" value="2"/>
</dbReference>
<dbReference type="GO" id="GO:0033539">
    <property type="term" value="P:fatty acid beta-oxidation using acyl-CoA dehydrogenase"/>
    <property type="evidence" value="ECO:0007669"/>
    <property type="project" value="TreeGrafter"/>
</dbReference>
<dbReference type="Pfam" id="PF01012">
    <property type="entry name" value="ETF"/>
    <property type="match status" value="1"/>
</dbReference>
<evidence type="ECO:0000313" key="14">
    <source>
        <dbReference type="EMBL" id="SHO51024.1"/>
    </source>
</evidence>